<evidence type="ECO:0000259" key="7">
    <source>
        <dbReference type="Pfam" id="PF02518"/>
    </source>
</evidence>
<evidence type="ECO:0000259" key="8">
    <source>
        <dbReference type="Pfam" id="PF07730"/>
    </source>
</evidence>
<feature type="domain" description="Histidine kinase/HSP90-like ATPase" evidence="7">
    <location>
        <begin position="275"/>
        <end position="356"/>
    </location>
</feature>
<reference evidence="9 10" key="1">
    <citation type="submission" date="2024-06" db="EMBL/GenBank/DDBJ databases">
        <title>Sorghum-associated microbial communities from plants grown in Nebraska, USA.</title>
        <authorList>
            <person name="Schachtman D."/>
        </authorList>
    </citation>
    <scope>NUCLEOTIDE SEQUENCE [LARGE SCALE GENOMIC DNA]</scope>
    <source>
        <strain evidence="9 10">1288</strain>
    </source>
</reference>
<name>A0ABV2K868_SPOPS</name>
<keyword evidence="6" id="KW-1133">Transmembrane helix</keyword>
<dbReference type="PANTHER" id="PTHR24421:SF63">
    <property type="entry name" value="SENSOR HISTIDINE KINASE DESK"/>
    <property type="match status" value="1"/>
</dbReference>
<dbReference type="RefSeq" id="WP_354313231.1">
    <property type="nucleotide sequence ID" value="NZ_JBEPME010000003.1"/>
</dbReference>
<organism evidence="9 10">
    <name type="scientific">Sporosarcina psychrophila</name>
    <name type="common">Bacillus psychrophilus</name>
    <dbReference type="NCBI Taxonomy" id="1476"/>
    <lineage>
        <taxon>Bacteria</taxon>
        <taxon>Bacillati</taxon>
        <taxon>Bacillota</taxon>
        <taxon>Bacilli</taxon>
        <taxon>Bacillales</taxon>
        <taxon>Caryophanaceae</taxon>
        <taxon>Sporosarcina</taxon>
    </lineage>
</organism>
<proteinExistence type="predicted"/>
<dbReference type="Pfam" id="PF07730">
    <property type="entry name" value="HisKA_3"/>
    <property type="match status" value="1"/>
</dbReference>
<gene>
    <name evidence="9" type="ORF">ABIC55_002364</name>
</gene>
<dbReference type="InterPro" id="IPR011712">
    <property type="entry name" value="Sig_transdc_His_kin_sub3_dim/P"/>
</dbReference>
<keyword evidence="6" id="KW-0472">Membrane</keyword>
<keyword evidence="3 9" id="KW-0808">Transferase</keyword>
<dbReference type="EMBL" id="JBEPME010000003">
    <property type="protein sequence ID" value="MET3657277.1"/>
    <property type="molecule type" value="Genomic_DNA"/>
</dbReference>
<feature type="transmembrane region" description="Helical" evidence="6">
    <location>
        <begin position="102"/>
        <end position="119"/>
    </location>
</feature>
<dbReference type="Pfam" id="PF02518">
    <property type="entry name" value="HATPase_c"/>
    <property type="match status" value="1"/>
</dbReference>
<dbReference type="Proteomes" id="UP001549104">
    <property type="component" value="Unassembled WGS sequence"/>
</dbReference>
<sequence length="367" mass="41210">MSRRFAVFPEGLGREPYTILIYMLFPLIGAFFLEGMERMFSILLLAPFLFVYRQSYWRNSYLVFVIVQAITIGFWVYMFGPVFFWLSAFSSNMISLLSGRKRIAAVGVYIVVGIVYGVAKDLNIVQTSMSLVPILLAIFNAYMISSRRKWNESQRELEKAHSRIDELVKQQERQRIGRDLHDTLGQKLSMITLKTELAEKLLVSDTERAAGELREVITISRETLTQMRELVEDLDTGTLVDELTASRQHLHSAGINSEVNGEIHSINRGYEKIAVMAIRELVTNVVKHSAASWCQINIARSVEGVLIEVADNGKGIDEAVPNHGMTGLQNRIGLINGTIGWISGKEGTVVQLFIPLPKSIEKVGVVS</sequence>
<keyword evidence="5" id="KW-0902">Two-component regulatory system</keyword>
<feature type="transmembrane region" description="Helical" evidence="6">
    <location>
        <begin position="62"/>
        <end position="90"/>
    </location>
</feature>
<feature type="transmembrane region" description="Helical" evidence="6">
    <location>
        <begin position="125"/>
        <end position="145"/>
    </location>
</feature>
<evidence type="ECO:0000256" key="4">
    <source>
        <dbReference type="ARBA" id="ARBA00022777"/>
    </source>
</evidence>
<keyword evidence="4 9" id="KW-0418">Kinase</keyword>
<evidence type="ECO:0000256" key="1">
    <source>
        <dbReference type="ARBA" id="ARBA00000085"/>
    </source>
</evidence>
<keyword evidence="10" id="KW-1185">Reference proteome</keyword>
<dbReference type="InterPro" id="IPR050482">
    <property type="entry name" value="Sensor_HK_TwoCompSys"/>
</dbReference>
<dbReference type="CDD" id="cd16917">
    <property type="entry name" value="HATPase_UhpB-NarQ-NarX-like"/>
    <property type="match status" value="1"/>
</dbReference>
<feature type="transmembrane region" description="Helical" evidence="6">
    <location>
        <begin position="40"/>
        <end position="56"/>
    </location>
</feature>
<feature type="transmembrane region" description="Helical" evidence="6">
    <location>
        <begin position="16"/>
        <end position="33"/>
    </location>
</feature>
<keyword evidence="6" id="KW-0812">Transmembrane</keyword>
<dbReference type="Gene3D" id="3.30.565.10">
    <property type="entry name" value="Histidine kinase-like ATPase, C-terminal domain"/>
    <property type="match status" value="1"/>
</dbReference>
<feature type="domain" description="Signal transduction histidine kinase subgroup 3 dimerisation and phosphoacceptor" evidence="8">
    <location>
        <begin position="172"/>
        <end position="238"/>
    </location>
</feature>
<dbReference type="InterPro" id="IPR036890">
    <property type="entry name" value="HATPase_C_sf"/>
</dbReference>
<evidence type="ECO:0000256" key="6">
    <source>
        <dbReference type="SAM" id="Phobius"/>
    </source>
</evidence>
<evidence type="ECO:0000313" key="10">
    <source>
        <dbReference type="Proteomes" id="UP001549104"/>
    </source>
</evidence>
<dbReference type="GO" id="GO:0004673">
    <property type="term" value="F:protein histidine kinase activity"/>
    <property type="evidence" value="ECO:0007669"/>
    <property type="project" value="UniProtKB-EC"/>
</dbReference>
<dbReference type="InterPro" id="IPR003594">
    <property type="entry name" value="HATPase_dom"/>
</dbReference>
<evidence type="ECO:0000256" key="2">
    <source>
        <dbReference type="ARBA" id="ARBA00012438"/>
    </source>
</evidence>
<dbReference type="SUPFAM" id="SSF55874">
    <property type="entry name" value="ATPase domain of HSP90 chaperone/DNA topoisomerase II/histidine kinase"/>
    <property type="match status" value="1"/>
</dbReference>
<comment type="catalytic activity">
    <reaction evidence="1">
        <text>ATP + protein L-histidine = ADP + protein N-phospho-L-histidine.</text>
        <dbReference type="EC" id="2.7.13.3"/>
    </reaction>
</comment>
<dbReference type="Gene3D" id="1.20.5.1930">
    <property type="match status" value="1"/>
</dbReference>
<evidence type="ECO:0000256" key="3">
    <source>
        <dbReference type="ARBA" id="ARBA00022679"/>
    </source>
</evidence>
<comment type="caution">
    <text evidence="9">The sequence shown here is derived from an EMBL/GenBank/DDBJ whole genome shotgun (WGS) entry which is preliminary data.</text>
</comment>
<evidence type="ECO:0000313" key="9">
    <source>
        <dbReference type="EMBL" id="MET3657277.1"/>
    </source>
</evidence>
<protein>
    <recommendedName>
        <fullName evidence="2">histidine kinase</fullName>
        <ecNumber evidence="2">2.7.13.3</ecNumber>
    </recommendedName>
</protein>
<accession>A0ABV2K868</accession>
<evidence type="ECO:0000256" key="5">
    <source>
        <dbReference type="ARBA" id="ARBA00023012"/>
    </source>
</evidence>
<dbReference type="EC" id="2.7.13.3" evidence="2"/>
<dbReference type="PANTHER" id="PTHR24421">
    <property type="entry name" value="NITRATE/NITRITE SENSOR PROTEIN NARX-RELATED"/>
    <property type="match status" value="1"/>
</dbReference>